<dbReference type="PANTHER" id="PTHR22916:SF3">
    <property type="entry name" value="UDP-GLCNAC:BETAGAL BETA-1,3-N-ACETYLGLUCOSAMINYLTRANSFERASE-LIKE PROTEIN 1"/>
    <property type="match status" value="1"/>
</dbReference>
<dbReference type="Proteomes" id="UP000724672">
    <property type="component" value="Unassembled WGS sequence"/>
</dbReference>
<comment type="caution">
    <text evidence="2">The sequence shown here is derived from an EMBL/GenBank/DDBJ whole genome shotgun (WGS) entry which is preliminary data.</text>
</comment>
<evidence type="ECO:0000313" key="2">
    <source>
        <dbReference type="EMBL" id="MBS4539140.1"/>
    </source>
</evidence>
<name>A0A942UX19_9FIRM</name>
<dbReference type="Pfam" id="PF00535">
    <property type="entry name" value="Glycos_transf_2"/>
    <property type="match status" value="1"/>
</dbReference>
<gene>
    <name evidence="2" type="ORF">GOQ27_11750</name>
</gene>
<keyword evidence="2" id="KW-0808">Transferase</keyword>
<keyword evidence="3" id="KW-1185">Reference proteome</keyword>
<protein>
    <submittedName>
        <fullName evidence="2">Glycosyltransferase</fullName>
        <ecNumber evidence="2">2.4.-.-</ecNumber>
    </submittedName>
</protein>
<dbReference type="GO" id="GO:0016758">
    <property type="term" value="F:hexosyltransferase activity"/>
    <property type="evidence" value="ECO:0007669"/>
    <property type="project" value="UniProtKB-ARBA"/>
</dbReference>
<dbReference type="EC" id="2.4.-.-" evidence="2"/>
<dbReference type="AlphaFoldDB" id="A0A942UX19"/>
<feature type="domain" description="Glycosyltransferase 2-like" evidence="1">
    <location>
        <begin position="18"/>
        <end position="139"/>
    </location>
</feature>
<accession>A0A942UX19</accession>
<evidence type="ECO:0000259" key="1">
    <source>
        <dbReference type="Pfam" id="PF00535"/>
    </source>
</evidence>
<dbReference type="PANTHER" id="PTHR22916">
    <property type="entry name" value="GLYCOSYLTRANSFERASE"/>
    <property type="match status" value="1"/>
</dbReference>
<evidence type="ECO:0000313" key="3">
    <source>
        <dbReference type="Proteomes" id="UP000724672"/>
    </source>
</evidence>
<reference evidence="2" key="1">
    <citation type="submission" date="2019-12" db="EMBL/GenBank/DDBJ databases">
        <title>Clostridiaceae gen. nov. sp. nov., isolated from sediment in Xinjiang, China.</title>
        <authorList>
            <person name="Zhang R."/>
        </authorList>
    </citation>
    <scope>NUCLEOTIDE SEQUENCE</scope>
    <source>
        <strain evidence="2">D2Q-11</strain>
    </source>
</reference>
<dbReference type="Gene3D" id="3.90.550.10">
    <property type="entry name" value="Spore Coat Polysaccharide Biosynthesis Protein SpsA, Chain A"/>
    <property type="match status" value="1"/>
</dbReference>
<dbReference type="SUPFAM" id="SSF53448">
    <property type="entry name" value="Nucleotide-diphospho-sugar transferases"/>
    <property type="match status" value="1"/>
</dbReference>
<dbReference type="InterPro" id="IPR029044">
    <property type="entry name" value="Nucleotide-diphossugar_trans"/>
</dbReference>
<keyword evidence="2" id="KW-0328">Glycosyltransferase</keyword>
<sequence length="700" mass="82929">MRDDYSHRKEITTQKNVSVIIPTYKGEDYILRCLESLNNQTLDKKRYEVIIVLNGEKDNSEDLIKEFINQNQLENFILTSSEKAGASVARNVGINISKNEYITFVDDDDFVSKGYLEGMLKDAKRNSIVCSLFVDVKEDSEEVIDENYINTFILDNLGIIDNDLIKMRPLLSSVAGKLVHRDVIGDIRFRDSLKSGEDVVFFTEISKDIRNIIITDDLKVAYHRVLRSNSVSRQEVSFEFNISQRLTVIKNLNEFMFDFGKLYNREFIKLRIKAQSKFIKDYIDKFPKDKMKIIKLVQAEEKIRYFPFSYIFNDERKLVFSYCFPPYNDPSGIVAMKRISEDFFENGVISDVIQNNMENIRAIDNSLNEFAEMFIGKQIEVMTEPYFKPKFQIKYAKRAYRIAKNLNRKYNYKEIYSRVMWPGSHFAAFYYKLRKPKTHWKAEFSDPVLYREGKIRKSNRFKFIDNFWFWLECIPYIFADELVYTNENQREYMISYFPLKFLKNKILKKSVIKNQSSLENKYYKYKNNPELENNKINIGYFGSFYKNRDISSVFEVFKNLSDPIKTSFIFYVFTNNIDELKDYLTVNNLNEYVKVNSYVDYFDFLNLSSKFDVLLVNDAITKEKIGINPYLPSKYSDYKGSQSDIWAIIEEGSPLSKKTDVKYFSSVGNKESIKEVYKSIYEEFNRKRLYIETNKYLNCR</sequence>
<dbReference type="SUPFAM" id="SSF53756">
    <property type="entry name" value="UDP-Glycosyltransferase/glycogen phosphorylase"/>
    <property type="match status" value="1"/>
</dbReference>
<organism evidence="2 3">
    <name type="scientific">Anaeromonas frigoriresistens</name>
    <dbReference type="NCBI Taxonomy" id="2683708"/>
    <lineage>
        <taxon>Bacteria</taxon>
        <taxon>Bacillati</taxon>
        <taxon>Bacillota</taxon>
        <taxon>Tissierellia</taxon>
        <taxon>Tissierellales</taxon>
        <taxon>Thermohalobacteraceae</taxon>
        <taxon>Anaeromonas</taxon>
    </lineage>
</organism>
<dbReference type="RefSeq" id="WP_203367065.1">
    <property type="nucleotide sequence ID" value="NZ_WSFT01000041.1"/>
</dbReference>
<dbReference type="CDD" id="cd00761">
    <property type="entry name" value="Glyco_tranf_GTA_type"/>
    <property type="match status" value="1"/>
</dbReference>
<dbReference type="InterPro" id="IPR001173">
    <property type="entry name" value="Glyco_trans_2-like"/>
</dbReference>
<dbReference type="EMBL" id="WSFT01000041">
    <property type="protein sequence ID" value="MBS4539140.1"/>
    <property type="molecule type" value="Genomic_DNA"/>
</dbReference>
<proteinExistence type="predicted"/>